<dbReference type="EMBL" id="JAPEVB010000004">
    <property type="protein sequence ID" value="KAJ4389334.1"/>
    <property type="molecule type" value="Genomic_DNA"/>
</dbReference>
<feature type="signal peptide" evidence="1">
    <location>
        <begin position="1"/>
        <end position="18"/>
    </location>
</feature>
<dbReference type="Proteomes" id="UP001140453">
    <property type="component" value="Unassembled WGS sequence"/>
</dbReference>
<evidence type="ECO:0000256" key="1">
    <source>
        <dbReference type="SAM" id="SignalP"/>
    </source>
</evidence>
<name>A0A9W8YQI3_9PEZI</name>
<dbReference type="AlphaFoldDB" id="A0A9W8YQI3"/>
<evidence type="ECO:0000313" key="3">
    <source>
        <dbReference type="Proteomes" id="UP001140453"/>
    </source>
</evidence>
<comment type="caution">
    <text evidence="2">The sequence shown here is derived from an EMBL/GenBank/DDBJ whole genome shotgun (WGS) entry which is preliminary data.</text>
</comment>
<keyword evidence="3" id="KW-1185">Reference proteome</keyword>
<reference evidence="2" key="1">
    <citation type="submission" date="2022-10" db="EMBL/GenBank/DDBJ databases">
        <title>Tapping the CABI collections for fungal endophytes: first genome assemblies for Collariella, Neodidymelliopsis, Ascochyta clinopodiicola, Didymella pomorum, Didymosphaeria variabile, Neocosmospora piperis and Neocucurbitaria cava.</title>
        <authorList>
            <person name="Hill R."/>
        </authorList>
    </citation>
    <scope>NUCLEOTIDE SEQUENCE</scope>
    <source>
        <strain evidence="2">IMI 355082</strain>
    </source>
</reference>
<sequence length="159" mass="16567">MMQVKVLTIIAFGSGALAASLKGNQHFDSMDMESNNPVVAASNSTGANCGVGYTYCGYILKEQKNFDEGTILTAYCAGGYCNSTKGSTDTDPMQALFVCLPESAVPKRSTLDDPPYTGPVKIELLCACSGTPFGGGKNVCLNPDGDHIGRCSNACENAS</sequence>
<organism evidence="2 3">
    <name type="scientific">Gnomoniopsis smithogilvyi</name>
    <dbReference type="NCBI Taxonomy" id="1191159"/>
    <lineage>
        <taxon>Eukaryota</taxon>
        <taxon>Fungi</taxon>
        <taxon>Dikarya</taxon>
        <taxon>Ascomycota</taxon>
        <taxon>Pezizomycotina</taxon>
        <taxon>Sordariomycetes</taxon>
        <taxon>Sordariomycetidae</taxon>
        <taxon>Diaporthales</taxon>
        <taxon>Gnomoniaceae</taxon>
        <taxon>Gnomoniopsis</taxon>
    </lineage>
</organism>
<keyword evidence="1" id="KW-0732">Signal</keyword>
<accession>A0A9W8YQI3</accession>
<gene>
    <name evidence="2" type="ORF">N0V93_006801</name>
</gene>
<proteinExistence type="predicted"/>
<evidence type="ECO:0000313" key="2">
    <source>
        <dbReference type="EMBL" id="KAJ4389334.1"/>
    </source>
</evidence>
<dbReference type="OrthoDB" id="4867494at2759"/>
<feature type="chain" id="PRO_5040872451" evidence="1">
    <location>
        <begin position="19"/>
        <end position="159"/>
    </location>
</feature>
<protein>
    <submittedName>
        <fullName evidence="2">Uncharacterized protein</fullName>
    </submittedName>
</protein>